<name>A0A645GS41_9ZZZZ</name>
<dbReference type="SUPFAM" id="SSF56954">
    <property type="entry name" value="Outer membrane efflux proteins (OEP)"/>
    <property type="match status" value="1"/>
</dbReference>
<dbReference type="GO" id="GO:0015562">
    <property type="term" value="F:efflux transmembrane transporter activity"/>
    <property type="evidence" value="ECO:0007669"/>
    <property type="project" value="InterPro"/>
</dbReference>
<gene>
    <name evidence="1" type="ORF">SDC9_176484</name>
</gene>
<accession>A0A645GS41</accession>
<protein>
    <submittedName>
        <fullName evidence="1">Uncharacterized protein</fullName>
    </submittedName>
</protein>
<dbReference type="AlphaFoldDB" id="A0A645GS41"/>
<comment type="caution">
    <text evidence="1">The sequence shown here is derived from an EMBL/GenBank/DDBJ whole genome shotgun (WGS) entry which is preliminary data.</text>
</comment>
<organism evidence="1">
    <name type="scientific">bioreactor metagenome</name>
    <dbReference type="NCBI Taxonomy" id="1076179"/>
    <lineage>
        <taxon>unclassified sequences</taxon>
        <taxon>metagenomes</taxon>
        <taxon>ecological metagenomes</taxon>
    </lineage>
</organism>
<sequence length="80" mass="9166">MQADSIAKLSFDIANERFRNGTITVIELNSAQNDMTSAASRYIADLGNYWKNYYNIRKLSLYDYLTDKGVSVNFDLLTEN</sequence>
<proteinExistence type="predicted"/>
<reference evidence="1" key="1">
    <citation type="submission" date="2019-08" db="EMBL/GenBank/DDBJ databases">
        <authorList>
            <person name="Kucharzyk K."/>
            <person name="Murdoch R.W."/>
            <person name="Higgins S."/>
            <person name="Loffler F."/>
        </authorList>
    </citation>
    <scope>NUCLEOTIDE SEQUENCE</scope>
</reference>
<evidence type="ECO:0000313" key="1">
    <source>
        <dbReference type="EMBL" id="MPN29036.1"/>
    </source>
</evidence>
<dbReference type="EMBL" id="VSSQ01079551">
    <property type="protein sequence ID" value="MPN29036.1"/>
    <property type="molecule type" value="Genomic_DNA"/>
</dbReference>
<dbReference type="Gene3D" id="1.20.1600.10">
    <property type="entry name" value="Outer membrane efflux proteins (OEP)"/>
    <property type="match status" value="1"/>
</dbReference>